<evidence type="ECO:0000313" key="2">
    <source>
        <dbReference type="Proteomes" id="UP000790709"/>
    </source>
</evidence>
<evidence type="ECO:0000313" key="1">
    <source>
        <dbReference type="EMBL" id="KAH7930368.1"/>
    </source>
</evidence>
<name>A0ACB8C063_9AGAM</name>
<sequence>MWVDVKRADYIPRGLLQSLYDTDGSDIFFIPLSHTLVTSMIPSITAIITLFVAASVPVAEATGWSFEGFSGTHGDGKKYYKSGQLANGDHQCYDFTSDVKDNLQSFKFTASPASYELVLYDISCSDVKKKKKNQSAGFPGDTTIVDTSPEYGNNWKSYEVDRIDPPN</sequence>
<reference evidence="1" key="1">
    <citation type="journal article" date="2021" name="New Phytol.">
        <title>Evolutionary innovations through gain and loss of genes in the ectomycorrhizal Boletales.</title>
        <authorList>
            <person name="Wu G."/>
            <person name="Miyauchi S."/>
            <person name="Morin E."/>
            <person name="Kuo A."/>
            <person name="Drula E."/>
            <person name="Varga T."/>
            <person name="Kohler A."/>
            <person name="Feng B."/>
            <person name="Cao Y."/>
            <person name="Lipzen A."/>
            <person name="Daum C."/>
            <person name="Hundley H."/>
            <person name="Pangilinan J."/>
            <person name="Johnson J."/>
            <person name="Barry K."/>
            <person name="LaButti K."/>
            <person name="Ng V."/>
            <person name="Ahrendt S."/>
            <person name="Min B."/>
            <person name="Choi I.G."/>
            <person name="Park H."/>
            <person name="Plett J.M."/>
            <person name="Magnuson J."/>
            <person name="Spatafora J.W."/>
            <person name="Nagy L.G."/>
            <person name="Henrissat B."/>
            <person name="Grigoriev I.V."/>
            <person name="Yang Z.L."/>
            <person name="Xu J."/>
            <person name="Martin F.M."/>
        </authorList>
    </citation>
    <scope>NUCLEOTIDE SEQUENCE</scope>
    <source>
        <strain evidence="1">KUC20120723A-06</strain>
    </source>
</reference>
<accession>A0ACB8C063</accession>
<protein>
    <submittedName>
        <fullName evidence="1">Uncharacterized protein</fullName>
    </submittedName>
</protein>
<keyword evidence="2" id="KW-1185">Reference proteome</keyword>
<gene>
    <name evidence="1" type="ORF">BV22DRAFT_75777</name>
</gene>
<organism evidence="1 2">
    <name type="scientific">Leucogyrophana mollusca</name>
    <dbReference type="NCBI Taxonomy" id="85980"/>
    <lineage>
        <taxon>Eukaryota</taxon>
        <taxon>Fungi</taxon>
        <taxon>Dikarya</taxon>
        <taxon>Basidiomycota</taxon>
        <taxon>Agaricomycotina</taxon>
        <taxon>Agaricomycetes</taxon>
        <taxon>Agaricomycetidae</taxon>
        <taxon>Boletales</taxon>
        <taxon>Boletales incertae sedis</taxon>
        <taxon>Leucogyrophana</taxon>
    </lineage>
</organism>
<dbReference type="Proteomes" id="UP000790709">
    <property type="component" value="Unassembled WGS sequence"/>
</dbReference>
<comment type="caution">
    <text evidence="1">The sequence shown here is derived from an EMBL/GenBank/DDBJ whole genome shotgun (WGS) entry which is preliminary data.</text>
</comment>
<dbReference type="EMBL" id="MU266333">
    <property type="protein sequence ID" value="KAH7930368.1"/>
    <property type="molecule type" value="Genomic_DNA"/>
</dbReference>
<proteinExistence type="predicted"/>